<proteinExistence type="predicted"/>
<evidence type="ECO:0000256" key="7">
    <source>
        <dbReference type="ARBA" id="ARBA00034808"/>
    </source>
</evidence>
<protein>
    <recommendedName>
        <fullName evidence="7">DNA 3'-5' helicase</fullName>
        <ecNumber evidence="7">5.6.2.4</ecNumber>
    </recommendedName>
</protein>
<dbReference type="PANTHER" id="PTHR11070">
    <property type="entry name" value="UVRD / RECB / PCRA DNA HELICASE FAMILY MEMBER"/>
    <property type="match status" value="1"/>
</dbReference>
<sequence length="655" mass="70883">MAQLALHVEFLGEFGRLEPGQRAQVRAALDRLTPEQVPGARDPRLEVARLTDELSAVVAAPGDVPLLLGVRRDAEAWARSHVLSVNAASGVLEITDADELERLLPDLRKAADEAPTLLFARLSDAQLRGAGISPDVLAVARTVGTLEQLRELAGILPEAQYATLHLLGDGLPPTTSGPEFDLDDLAGAIRRSQGRIALTDDVDALLSIAPSRQRAFLHPEQEAVAYRPSFAGPATMFGGPGTGKTVTALHRVRHLVLRDPTSPVLFVTFSDELSVAAERDLAQILDERHRVAVRVASVGQFASELVTERYGALRLLTDEEYARLWADASRRTGGTYGPAFVRREWESVVFGNDVADLDGYLAADRRGRGRRLSTGQKQQLWPALAEASRVLLATGVWTPLTVADRAAALLAERTEKPFAHVVADEVQDLHPAQWRLLRAAVAPGPDDLFLTGDPHQRIHGYRVRLDRLGVDVGGRSTRLMVNYRTTAEILDWAMRVLSESDSDDLDGGIDSMRGYRSVRHGPEPEVVGYPTATAELDGLVTTVRAWHADGVDWSDIGVAARTPSIARSAVSALGLPDVTVGTMHDLKGLEFRRVALIGVTGGTLPDPAALTPEDDDPVAYALDLQQERSVLFVAATRASDVLRVSWWGSPSSILP</sequence>
<dbReference type="PANTHER" id="PTHR11070:SF45">
    <property type="entry name" value="DNA 3'-5' HELICASE"/>
    <property type="match status" value="1"/>
</dbReference>
<dbReference type="InterPro" id="IPR014016">
    <property type="entry name" value="UvrD-like_ATP-bd"/>
</dbReference>
<evidence type="ECO:0000256" key="9">
    <source>
        <dbReference type="PROSITE-ProRule" id="PRU00560"/>
    </source>
</evidence>
<organism evidence="11 12">
    <name type="scientific">Cryptosporangium japonicum</name>
    <dbReference type="NCBI Taxonomy" id="80872"/>
    <lineage>
        <taxon>Bacteria</taxon>
        <taxon>Bacillati</taxon>
        <taxon>Actinomycetota</taxon>
        <taxon>Actinomycetes</taxon>
        <taxon>Cryptosporangiales</taxon>
        <taxon>Cryptosporangiaceae</taxon>
        <taxon>Cryptosporangium</taxon>
    </lineage>
</organism>
<accession>A0ABN0V1W2</accession>
<reference evidence="11 12" key="1">
    <citation type="journal article" date="2019" name="Int. J. Syst. Evol. Microbiol.">
        <title>The Global Catalogue of Microorganisms (GCM) 10K type strain sequencing project: providing services to taxonomists for standard genome sequencing and annotation.</title>
        <authorList>
            <consortium name="The Broad Institute Genomics Platform"/>
            <consortium name="The Broad Institute Genome Sequencing Center for Infectious Disease"/>
            <person name="Wu L."/>
            <person name="Ma J."/>
        </authorList>
    </citation>
    <scope>NUCLEOTIDE SEQUENCE [LARGE SCALE GENOMIC DNA]</scope>
    <source>
        <strain evidence="11 12">JCM 10425</strain>
    </source>
</reference>
<dbReference type="Pfam" id="PF13361">
    <property type="entry name" value="UvrD_C"/>
    <property type="match status" value="1"/>
</dbReference>
<evidence type="ECO:0000256" key="8">
    <source>
        <dbReference type="ARBA" id="ARBA00048988"/>
    </source>
</evidence>
<evidence type="ECO:0000256" key="1">
    <source>
        <dbReference type="ARBA" id="ARBA00022741"/>
    </source>
</evidence>
<keyword evidence="3 9" id="KW-0347">Helicase</keyword>
<name>A0ABN0V1W2_9ACTN</name>
<feature type="binding site" evidence="9">
    <location>
        <begin position="238"/>
        <end position="245"/>
    </location>
    <ligand>
        <name>ATP</name>
        <dbReference type="ChEBI" id="CHEBI:30616"/>
    </ligand>
</feature>
<gene>
    <name evidence="11" type="ORF">GCM10009539_67910</name>
</gene>
<dbReference type="EMBL" id="BAAAGX010000029">
    <property type="protein sequence ID" value="GAA0271055.1"/>
    <property type="molecule type" value="Genomic_DNA"/>
</dbReference>
<dbReference type="PROSITE" id="PS51198">
    <property type="entry name" value="UVRD_HELICASE_ATP_BIND"/>
    <property type="match status" value="1"/>
</dbReference>
<dbReference type="EC" id="5.6.2.4" evidence="7"/>
<dbReference type="Pfam" id="PF13245">
    <property type="entry name" value="AAA_19"/>
    <property type="match status" value="1"/>
</dbReference>
<comment type="caution">
    <text evidence="11">The sequence shown here is derived from an EMBL/GenBank/DDBJ whole genome shotgun (WGS) entry which is preliminary data.</text>
</comment>
<evidence type="ECO:0000313" key="12">
    <source>
        <dbReference type="Proteomes" id="UP001500967"/>
    </source>
</evidence>
<evidence type="ECO:0000256" key="5">
    <source>
        <dbReference type="ARBA" id="ARBA00023235"/>
    </source>
</evidence>
<evidence type="ECO:0000256" key="4">
    <source>
        <dbReference type="ARBA" id="ARBA00022840"/>
    </source>
</evidence>
<dbReference type="SUPFAM" id="SSF52540">
    <property type="entry name" value="P-loop containing nucleoside triphosphate hydrolases"/>
    <property type="match status" value="1"/>
</dbReference>
<feature type="domain" description="UvrD-like helicase ATP-binding" evidence="10">
    <location>
        <begin position="217"/>
        <end position="518"/>
    </location>
</feature>
<dbReference type="Proteomes" id="UP001500967">
    <property type="component" value="Unassembled WGS sequence"/>
</dbReference>
<evidence type="ECO:0000256" key="3">
    <source>
        <dbReference type="ARBA" id="ARBA00022806"/>
    </source>
</evidence>
<evidence type="ECO:0000313" key="11">
    <source>
        <dbReference type="EMBL" id="GAA0271055.1"/>
    </source>
</evidence>
<keyword evidence="5" id="KW-0413">Isomerase</keyword>
<dbReference type="InterPro" id="IPR000212">
    <property type="entry name" value="DNA_helicase_UvrD/REP"/>
</dbReference>
<evidence type="ECO:0000256" key="6">
    <source>
        <dbReference type="ARBA" id="ARBA00034617"/>
    </source>
</evidence>
<dbReference type="RefSeq" id="WP_344653037.1">
    <property type="nucleotide sequence ID" value="NZ_BAAAGX010000029.1"/>
</dbReference>
<evidence type="ECO:0000259" key="10">
    <source>
        <dbReference type="PROSITE" id="PS51198"/>
    </source>
</evidence>
<keyword evidence="1 9" id="KW-0547">Nucleotide-binding</keyword>
<comment type="catalytic activity">
    <reaction evidence="8">
        <text>ATP + H2O = ADP + phosphate + H(+)</text>
        <dbReference type="Rhea" id="RHEA:13065"/>
        <dbReference type="ChEBI" id="CHEBI:15377"/>
        <dbReference type="ChEBI" id="CHEBI:15378"/>
        <dbReference type="ChEBI" id="CHEBI:30616"/>
        <dbReference type="ChEBI" id="CHEBI:43474"/>
        <dbReference type="ChEBI" id="CHEBI:456216"/>
        <dbReference type="EC" id="5.6.2.4"/>
    </reaction>
</comment>
<comment type="catalytic activity">
    <reaction evidence="6">
        <text>Couples ATP hydrolysis with the unwinding of duplex DNA by translocating in the 3'-5' direction.</text>
        <dbReference type="EC" id="5.6.2.4"/>
    </reaction>
</comment>
<keyword evidence="4 9" id="KW-0067">ATP-binding</keyword>
<keyword evidence="12" id="KW-1185">Reference proteome</keyword>
<dbReference type="GO" id="GO:0004386">
    <property type="term" value="F:helicase activity"/>
    <property type="evidence" value="ECO:0007669"/>
    <property type="project" value="UniProtKB-KW"/>
</dbReference>
<keyword evidence="2 9" id="KW-0378">Hydrolase</keyword>
<evidence type="ECO:0000256" key="2">
    <source>
        <dbReference type="ARBA" id="ARBA00022801"/>
    </source>
</evidence>
<dbReference type="InterPro" id="IPR014017">
    <property type="entry name" value="DNA_helicase_UvrD-like_C"/>
</dbReference>
<dbReference type="InterPro" id="IPR027417">
    <property type="entry name" value="P-loop_NTPase"/>
</dbReference>
<dbReference type="Gene3D" id="3.40.50.300">
    <property type="entry name" value="P-loop containing nucleotide triphosphate hydrolases"/>
    <property type="match status" value="2"/>
</dbReference>